<evidence type="ECO:0000313" key="9">
    <source>
        <dbReference type="Proteomes" id="UP000001929"/>
    </source>
</evidence>
<dbReference type="Gene3D" id="3.30.2350.10">
    <property type="entry name" value="Pseudouridine synthase"/>
    <property type="match status" value="1"/>
</dbReference>
<dbReference type="InterPro" id="IPR006225">
    <property type="entry name" value="PsdUridine_synth_RluC/D"/>
</dbReference>
<dbReference type="RefSeq" id="WP_011388866.1">
    <property type="nucleotide sequence ID" value="NC_007643.1"/>
</dbReference>
<evidence type="ECO:0000256" key="2">
    <source>
        <dbReference type="ARBA" id="ARBA00023235"/>
    </source>
</evidence>
<feature type="domain" description="RNA-binding S4" evidence="7">
    <location>
        <begin position="36"/>
        <end position="95"/>
    </location>
</feature>
<dbReference type="EC" id="5.4.99.-" evidence="6"/>
<organism evidence="8 9">
    <name type="scientific">Rhodospirillum rubrum (strain ATCC 11170 / ATH 1.1.1 / DSM 467 / LMG 4362 / NCIMB 8255 / S1)</name>
    <dbReference type="NCBI Taxonomy" id="269796"/>
    <lineage>
        <taxon>Bacteria</taxon>
        <taxon>Pseudomonadati</taxon>
        <taxon>Pseudomonadota</taxon>
        <taxon>Alphaproteobacteria</taxon>
        <taxon>Rhodospirillales</taxon>
        <taxon>Rhodospirillaceae</taxon>
        <taxon>Rhodospirillum</taxon>
    </lineage>
</organism>
<evidence type="ECO:0000256" key="5">
    <source>
        <dbReference type="PROSITE-ProRule" id="PRU00182"/>
    </source>
</evidence>
<evidence type="ECO:0000256" key="4">
    <source>
        <dbReference type="PIRSR" id="PIRSR606225-1"/>
    </source>
</evidence>
<reference evidence="8 9" key="1">
    <citation type="journal article" date="2011" name="Stand. Genomic Sci.">
        <title>Complete genome sequence of Rhodospirillum rubrum type strain (S1).</title>
        <authorList>
            <person name="Munk A.C."/>
            <person name="Copeland A."/>
            <person name="Lucas S."/>
            <person name="Lapidus A."/>
            <person name="Del Rio T.G."/>
            <person name="Barry K."/>
            <person name="Detter J.C."/>
            <person name="Hammon N."/>
            <person name="Israni S."/>
            <person name="Pitluck S."/>
            <person name="Brettin T."/>
            <person name="Bruce D."/>
            <person name="Han C."/>
            <person name="Tapia R."/>
            <person name="Gilna P."/>
            <person name="Schmutz J."/>
            <person name="Larimer F."/>
            <person name="Land M."/>
            <person name="Kyrpides N.C."/>
            <person name="Mavromatis K."/>
            <person name="Richardson P."/>
            <person name="Rohde M."/>
            <person name="Goker M."/>
            <person name="Klenk H.P."/>
            <person name="Zhang Y."/>
            <person name="Roberts G.P."/>
            <person name="Reslewic S."/>
            <person name="Schwartz D.C."/>
        </authorList>
    </citation>
    <scope>NUCLEOTIDE SEQUENCE [LARGE SCALE GENOMIC DNA]</scope>
    <source>
        <strain evidence="9">ATCC 11170 / ATH 1.1.1 / DSM 467 / LMG 4362 / NCIMB 8255 / S1</strain>
    </source>
</reference>
<comment type="catalytic activity">
    <reaction evidence="3">
        <text>uridine(1911/1915/1917) in 23S rRNA = pseudouridine(1911/1915/1917) in 23S rRNA</text>
        <dbReference type="Rhea" id="RHEA:42524"/>
        <dbReference type="Rhea" id="RHEA-COMP:10097"/>
        <dbReference type="Rhea" id="RHEA-COMP:10098"/>
        <dbReference type="ChEBI" id="CHEBI:65314"/>
        <dbReference type="ChEBI" id="CHEBI:65315"/>
        <dbReference type="EC" id="5.4.99.23"/>
    </reaction>
</comment>
<dbReference type="InterPro" id="IPR006145">
    <property type="entry name" value="PsdUridine_synth_RsuA/RluA"/>
</dbReference>
<dbReference type="PROSITE" id="PS01129">
    <property type="entry name" value="PSI_RLU"/>
    <property type="match status" value="1"/>
</dbReference>
<dbReference type="Gene3D" id="3.10.290.10">
    <property type="entry name" value="RNA-binding S4 domain"/>
    <property type="match status" value="1"/>
</dbReference>
<dbReference type="InterPro" id="IPR036986">
    <property type="entry name" value="S4_RNA-bd_sf"/>
</dbReference>
<dbReference type="EnsemblBacteria" id="ABC21912">
    <property type="protein sequence ID" value="ABC21912"/>
    <property type="gene ID" value="Rru_A1111"/>
</dbReference>
<evidence type="ECO:0000313" key="8">
    <source>
        <dbReference type="EMBL" id="ABC21912.1"/>
    </source>
</evidence>
<feature type="active site" evidence="4">
    <location>
        <position position="161"/>
    </location>
</feature>
<keyword evidence="9" id="KW-1185">Reference proteome</keyword>
<dbReference type="AlphaFoldDB" id="Q2RVD3"/>
<dbReference type="Proteomes" id="UP000001929">
    <property type="component" value="Chromosome"/>
</dbReference>
<dbReference type="CDD" id="cd00165">
    <property type="entry name" value="S4"/>
    <property type="match status" value="1"/>
</dbReference>
<dbReference type="InterPro" id="IPR050188">
    <property type="entry name" value="RluA_PseudoU_synthase"/>
</dbReference>
<dbReference type="HOGENOM" id="CLU_016902_4_1_5"/>
<dbReference type="SMART" id="SM00363">
    <property type="entry name" value="S4"/>
    <property type="match status" value="1"/>
</dbReference>
<comment type="catalytic activity">
    <reaction evidence="6">
        <text>a uridine in RNA = a pseudouridine in RNA</text>
        <dbReference type="Rhea" id="RHEA:48348"/>
        <dbReference type="Rhea" id="RHEA-COMP:12068"/>
        <dbReference type="Rhea" id="RHEA-COMP:12069"/>
        <dbReference type="ChEBI" id="CHEBI:65314"/>
        <dbReference type="ChEBI" id="CHEBI:65315"/>
    </reaction>
</comment>
<dbReference type="GO" id="GO:0003723">
    <property type="term" value="F:RNA binding"/>
    <property type="evidence" value="ECO:0007669"/>
    <property type="project" value="UniProtKB-KW"/>
</dbReference>
<dbReference type="CDD" id="cd02869">
    <property type="entry name" value="PseudoU_synth_RluA_like"/>
    <property type="match status" value="1"/>
</dbReference>
<keyword evidence="2 6" id="KW-0413">Isomerase</keyword>
<dbReference type="STRING" id="269796.Rru_A1111"/>
<gene>
    <name evidence="8" type="ordered locus">Rru_A1111</name>
</gene>
<accession>Q2RVD3</accession>
<proteinExistence type="inferred from homology"/>
<dbReference type="InterPro" id="IPR002942">
    <property type="entry name" value="S4_RNA-bd"/>
</dbReference>
<dbReference type="PROSITE" id="PS50889">
    <property type="entry name" value="S4"/>
    <property type="match status" value="1"/>
</dbReference>
<name>Q2RVD3_RHORT</name>
<protein>
    <recommendedName>
        <fullName evidence="6">Pseudouridine synthase</fullName>
        <ecNumber evidence="6">5.4.99.-</ecNumber>
    </recommendedName>
</protein>
<keyword evidence="5" id="KW-0694">RNA-binding</keyword>
<dbReference type="GO" id="GO:0160140">
    <property type="term" value="F:23S rRNA pseudouridine(1911/1915/1917) synthase activity"/>
    <property type="evidence" value="ECO:0007669"/>
    <property type="project" value="UniProtKB-EC"/>
</dbReference>
<dbReference type="Pfam" id="PF01479">
    <property type="entry name" value="S4"/>
    <property type="match status" value="1"/>
</dbReference>
<evidence type="ECO:0000256" key="3">
    <source>
        <dbReference type="ARBA" id="ARBA00036882"/>
    </source>
</evidence>
<dbReference type="EMBL" id="CP000230">
    <property type="protein sequence ID" value="ABC21912.1"/>
    <property type="molecule type" value="Genomic_DNA"/>
</dbReference>
<dbReference type="Pfam" id="PF00849">
    <property type="entry name" value="PseudoU_synth_2"/>
    <property type="match status" value="1"/>
</dbReference>
<dbReference type="PhylomeDB" id="Q2RVD3"/>
<dbReference type="PATRIC" id="fig|269796.9.peg.1170"/>
<dbReference type="SUPFAM" id="SSF55174">
    <property type="entry name" value="Alpha-L RNA-binding motif"/>
    <property type="match status" value="1"/>
</dbReference>
<dbReference type="NCBIfam" id="TIGR00005">
    <property type="entry name" value="rluA_subfam"/>
    <property type="match status" value="1"/>
</dbReference>
<dbReference type="InterPro" id="IPR006224">
    <property type="entry name" value="PsdUridine_synth_RluA-like_CS"/>
</dbReference>
<comment type="similarity">
    <text evidence="1 6">Belongs to the pseudouridine synthase RluA family.</text>
</comment>
<evidence type="ECO:0000256" key="6">
    <source>
        <dbReference type="RuleBase" id="RU362028"/>
    </source>
</evidence>
<sequence length="343" mass="36889">MASSDDSNDLDDGFDDEAAAAPIVYERAVDAEAAGQRLDKWLATVIPTLSRARLQQLIGEKRVSVNGQTIGEGSRRVKPGQTVRVEEPPPIAATPQPEAIALTVVYEDDDLIVIDKAAGMVVHPGPGNPDHTLVNALLAHCGPSLSGIGGERRPGIVHRLDKDTSGLMIAAKTDLAHHGLAEQFACHSLTREYLCLVWGRPRPAAGSIDAPLGRHPTQRKKMAVVSRGGKRALTHYRVVGDVEGIASIVKCTLSTGRTHQVRVHMAHIGHPLLGDAVYGHRNIPKKLPGDLSERIARLTRQALHSFHLGFLHPRTGESLEFLSELPLDISAVASISSRNAIKL</sequence>
<comment type="function">
    <text evidence="6">Responsible for synthesis of pseudouridine from uracil.</text>
</comment>
<dbReference type="PANTHER" id="PTHR21600">
    <property type="entry name" value="MITOCHONDRIAL RNA PSEUDOURIDINE SYNTHASE"/>
    <property type="match status" value="1"/>
</dbReference>
<evidence type="ECO:0000256" key="1">
    <source>
        <dbReference type="ARBA" id="ARBA00010876"/>
    </source>
</evidence>
<dbReference type="eggNOG" id="COG0564">
    <property type="taxonomic scope" value="Bacteria"/>
</dbReference>
<dbReference type="GO" id="GO:0000455">
    <property type="term" value="P:enzyme-directed rRNA pseudouridine synthesis"/>
    <property type="evidence" value="ECO:0007669"/>
    <property type="project" value="TreeGrafter"/>
</dbReference>
<dbReference type="InterPro" id="IPR020103">
    <property type="entry name" value="PsdUridine_synth_cat_dom_sf"/>
</dbReference>
<dbReference type="KEGG" id="rru:Rru_A1111"/>
<dbReference type="PANTHER" id="PTHR21600:SF44">
    <property type="entry name" value="RIBOSOMAL LARGE SUBUNIT PSEUDOURIDINE SYNTHASE D"/>
    <property type="match status" value="1"/>
</dbReference>
<dbReference type="SUPFAM" id="SSF55120">
    <property type="entry name" value="Pseudouridine synthase"/>
    <property type="match status" value="1"/>
</dbReference>
<evidence type="ECO:0000259" key="7">
    <source>
        <dbReference type="SMART" id="SM00363"/>
    </source>
</evidence>